<evidence type="ECO:0000256" key="4">
    <source>
        <dbReference type="ARBA" id="ARBA00017099"/>
    </source>
</evidence>
<proteinExistence type="inferred from homology"/>
<dbReference type="Pfam" id="PF04321">
    <property type="entry name" value="RmlD_sub_bind"/>
    <property type="match status" value="1"/>
</dbReference>
<gene>
    <name evidence="8" type="ORF">WH50_16700</name>
</gene>
<keyword evidence="6" id="KW-0521">NADP</keyword>
<comment type="caution">
    <text evidence="8">The sequence shown here is derived from an EMBL/GenBank/DDBJ whole genome shotgun (WGS) entry which is preliminary data.</text>
</comment>
<dbReference type="Gene3D" id="3.90.25.10">
    <property type="entry name" value="UDP-galactose 4-epimerase, domain 1"/>
    <property type="match status" value="1"/>
</dbReference>
<comment type="similarity">
    <text evidence="2 6">Belongs to the dTDP-4-dehydrorhamnose reductase family.</text>
</comment>
<dbReference type="SUPFAM" id="SSF51735">
    <property type="entry name" value="NAD(P)-binding Rossmann-fold domains"/>
    <property type="match status" value="1"/>
</dbReference>
<evidence type="ECO:0000256" key="6">
    <source>
        <dbReference type="RuleBase" id="RU364082"/>
    </source>
</evidence>
<evidence type="ECO:0000256" key="1">
    <source>
        <dbReference type="ARBA" id="ARBA00004781"/>
    </source>
</evidence>
<dbReference type="Gene3D" id="3.40.50.720">
    <property type="entry name" value="NAD(P)-binding Rossmann-like Domain"/>
    <property type="match status" value="1"/>
</dbReference>
<dbReference type="EC" id="1.1.1.133" evidence="3 6"/>
<dbReference type="InterPro" id="IPR036291">
    <property type="entry name" value="NAD(P)-bd_dom_sf"/>
</dbReference>
<feature type="domain" description="RmlD-like substrate binding" evidence="7">
    <location>
        <begin position="1"/>
        <end position="289"/>
    </location>
</feature>
<evidence type="ECO:0000256" key="2">
    <source>
        <dbReference type="ARBA" id="ARBA00010944"/>
    </source>
</evidence>
<evidence type="ECO:0000313" key="9">
    <source>
        <dbReference type="Proteomes" id="UP000248090"/>
    </source>
</evidence>
<reference evidence="8 9" key="1">
    <citation type="submission" date="2015-03" db="EMBL/GenBank/DDBJ databases">
        <authorList>
            <person name="Krishnan R."/>
            <person name="Midha S."/>
            <person name="Patil P.B."/>
            <person name="Rameshkumar N."/>
        </authorList>
    </citation>
    <scope>NUCLEOTIDE SEQUENCE [LARGE SCALE GENOMIC DNA]</scope>
    <source>
        <strain evidence="8 9">L1E11</strain>
    </source>
</reference>
<dbReference type="Proteomes" id="UP000248090">
    <property type="component" value="Unassembled WGS sequence"/>
</dbReference>
<keyword evidence="9" id="KW-1185">Reference proteome</keyword>
<dbReference type="InterPro" id="IPR029903">
    <property type="entry name" value="RmlD-like-bd"/>
</dbReference>
<dbReference type="PANTHER" id="PTHR10491:SF4">
    <property type="entry name" value="METHIONINE ADENOSYLTRANSFERASE 2 SUBUNIT BETA"/>
    <property type="match status" value="1"/>
</dbReference>
<sequence length="294" mass="32701">MKVLVTGAHGQAGSAIVLQLHQLGFKVDAASHAMLDIANPDAVASYLQKSRPDFIVNAAGMNDIYLAERQPERCRQVNQEGPVILAREAEHMGIGLLHLSCALVFDGLLKVPYKEDDPIRPVGMLGETKWLGEEGVRRHCMRHIILRSHWLFSATDAGEVAQVLRDARTHKSLPALIDHIGQPTAAADLARVVGAILQQLECGVTEWGTYHYGSAEYTSRYGFYEAILAQARQFIAIACDELESLNAEQADVLPARPNQTRLDCRKIRYVFGIGQRPWRQYLQAMLTEMCDPMI</sequence>
<protein>
    <recommendedName>
        <fullName evidence="4 6">dTDP-4-dehydrorhamnose reductase</fullName>
        <ecNumber evidence="3 6">1.1.1.133</ecNumber>
    </recommendedName>
</protein>
<dbReference type="EMBL" id="LAPT01000082">
    <property type="protein sequence ID" value="PXF30178.1"/>
    <property type="molecule type" value="Genomic_DNA"/>
</dbReference>
<evidence type="ECO:0000256" key="3">
    <source>
        <dbReference type="ARBA" id="ARBA00012929"/>
    </source>
</evidence>
<evidence type="ECO:0000256" key="5">
    <source>
        <dbReference type="ARBA" id="ARBA00048200"/>
    </source>
</evidence>
<dbReference type="PANTHER" id="PTHR10491">
    <property type="entry name" value="DTDP-4-DEHYDRORHAMNOSE REDUCTASE"/>
    <property type="match status" value="1"/>
</dbReference>
<dbReference type="RefSeq" id="WP_110188356.1">
    <property type="nucleotide sequence ID" value="NZ_CP177354.1"/>
</dbReference>
<accession>A0ABX5LYC0</accession>
<evidence type="ECO:0000313" key="8">
    <source>
        <dbReference type="EMBL" id="PXF30178.1"/>
    </source>
</evidence>
<dbReference type="InterPro" id="IPR005913">
    <property type="entry name" value="dTDP_dehydrorham_reduct"/>
</dbReference>
<keyword evidence="6" id="KW-0560">Oxidoreductase</keyword>
<comment type="function">
    <text evidence="6">Catalyzes the reduction of dTDP-6-deoxy-L-lyxo-4-hexulose to yield dTDP-L-rhamnose.</text>
</comment>
<comment type="catalytic activity">
    <reaction evidence="5 6">
        <text>dTDP-beta-L-rhamnose + NADP(+) = dTDP-4-dehydro-beta-L-rhamnose + NADPH + H(+)</text>
        <dbReference type="Rhea" id="RHEA:21796"/>
        <dbReference type="ChEBI" id="CHEBI:15378"/>
        <dbReference type="ChEBI" id="CHEBI:57510"/>
        <dbReference type="ChEBI" id="CHEBI:57783"/>
        <dbReference type="ChEBI" id="CHEBI:58349"/>
        <dbReference type="ChEBI" id="CHEBI:62830"/>
        <dbReference type="EC" id="1.1.1.133"/>
    </reaction>
</comment>
<organism evidence="8 9">
    <name type="scientific">Pokkaliibacter plantistimulans</name>
    <dbReference type="NCBI Taxonomy" id="1635171"/>
    <lineage>
        <taxon>Bacteria</taxon>
        <taxon>Pseudomonadati</taxon>
        <taxon>Pseudomonadota</taxon>
        <taxon>Gammaproteobacteria</taxon>
        <taxon>Oceanospirillales</taxon>
        <taxon>Balneatrichaceae</taxon>
        <taxon>Pokkaliibacter</taxon>
    </lineage>
</organism>
<evidence type="ECO:0000259" key="7">
    <source>
        <dbReference type="Pfam" id="PF04321"/>
    </source>
</evidence>
<dbReference type="CDD" id="cd05254">
    <property type="entry name" value="dTDP_HR_like_SDR_e"/>
    <property type="match status" value="1"/>
</dbReference>
<comment type="pathway">
    <text evidence="1 6">Carbohydrate biosynthesis; dTDP-L-rhamnose biosynthesis.</text>
</comment>
<comment type="cofactor">
    <cofactor evidence="6">
        <name>Mg(2+)</name>
        <dbReference type="ChEBI" id="CHEBI:18420"/>
    </cofactor>
    <text evidence="6">Binds 1 Mg(2+) ion per monomer.</text>
</comment>
<name>A0ABX5LYC0_9GAMM</name>